<proteinExistence type="predicted"/>
<comment type="caution">
    <text evidence="1">The sequence shown here is derived from an EMBL/GenBank/DDBJ whole genome shotgun (WGS) entry which is preliminary data.</text>
</comment>
<accession>A0A2T9YVR4</accession>
<sequence>MGTEQQSILQDPHFLQAVEQYNRYILPQSFSQVHWSRRVLVETLALPFLQNFLVTCSRTLISAWKVRGGLVGLVRQAFRTTHKPPTLHSKLSNVTIEFYT</sequence>
<gene>
    <name evidence="1" type="ORF">BB561_001168</name>
</gene>
<dbReference type="EMBL" id="MBFR01000032">
    <property type="protein sequence ID" value="PVU96428.1"/>
    <property type="molecule type" value="Genomic_DNA"/>
</dbReference>
<evidence type="ECO:0000313" key="2">
    <source>
        <dbReference type="Proteomes" id="UP000245383"/>
    </source>
</evidence>
<dbReference type="Proteomes" id="UP000245383">
    <property type="component" value="Unassembled WGS sequence"/>
</dbReference>
<name>A0A2T9YVR4_9FUNG</name>
<reference evidence="1 2" key="1">
    <citation type="journal article" date="2018" name="MBio">
        <title>Comparative Genomics Reveals the Core Gene Toolbox for the Fungus-Insect Symbiosis.</title>
        <authorList>
            <person name="Wang Y."/>
            <person name="Stata M."/>
            <person name="Wang W."/>
            <person name="Stajich J.E."/>
            <person name="White M.M."/>
            <person name="Moncalvo J.M."/>
        </authorList>
    </citation>
    <scope>NUCLEOTIDE SEQUENCE [LARGE SCALE GENOMIC DNA]</scope>
    <source>
        <strain evidence="1 2">SWE-8-4</strain>
    </source>
</reference>
<protein>
    <submittedName>
        <fullName evidence="1">Uncharacterized protein</fullName>
    </submittedName>
</protein>
<organism evidence="1 2">
    <name type="scientific">Smittium simulii</name>
    <dbReference type="NCBI Taxonomy" id="133385"/>
    <lineage>
        <taxon>Eukaryota</taxon>
        <taxon>Fungi</taxon>
        <taxon>Fungi incertae sedis</taxon>
        <taxon>Zoopagomycota</taxon>
        <taxon>Kickxellomycotina</taxon>
        <taxon>Harpellomycetes</taxon>
        <taxon>Harpellales</taxon>
        <taxon>Legeriomycetaceae</taxon>
        <taxon>Smittium</taxon>
    </lineage>
</organism>
<keyword evidence="2" id="KW-1185">Reference proteome</keyword>
<evidence type="ECO:0000313" key="1">
    <source>
        <dbReference type="EMBL" id="PVU96428.1"/>
    </source>
</evidence>
<dbReference type="AlphaFoldDB" id="A0A2T9YVR4"/>